<dbReference type="AlphaFoldDB" id="C9RDH6"/>
<geneLocation type="plasmid" evidence="1 2">
    <name>pADEG01</name>
</geneLocation>
<reference evidence="1 2" key="1">
    <citation type="submission" date="2009-10" db="EMBL/GenBank/DDBJ databases">
        <title>Complete sequence of plasmid of Ammonifex degensii KC4.</title>
        <authorList>
            <consortium name="US DOE Joint Genome Institute"/>
            <person name="Kerfeld C."/>
            <person name="Goodner B."/>
            <person name="Huber H."/>
            <person name="Stetter K."/>
            <person name="Lucas S."/>
            <person name="Copeland A."/>
            <person name="Lapidus A."/>
            <person name="Glavina del Rio T."/>
            <person name="Dalin E."/>
            <person name="Tice H."/>
            <person name="Bruce D."/>
            <person name="Goodwin L."/>
            <person name="Pitluck S."/>
            <person name="Saunders E."/>
            <person name="Brettin T."/>
            <person name="Detter J.C."/>
            <person name="Han C."/>
            <person name="Larimer F."/>
            <person name="Land M."/>
            <person name="Hauser L."/>
            <person name="Kyrpides N."/>
            <person name="Ovchinnikova G."/>
            <person name="Richardson P."/>
        </authorList>
    </citation>
    <scope>NUCLEOTIDE SEQUENCE [LARGE SCALE GENOMIC DNA]</scope>
    <source>
        <strain evidence="2">DSM 10501 / KC4</strain>
        <plasmid evidence="1 2">pADEG01</plasmid>
    </source>
</reference>
<dbReference type="RefSeq" id="WP_012818252.1">
    <property type="nucleotide sequence ID" value="NC_013386.1"/>
</dbReference>
<evidence type="ECO:0000313" key="1">
    <source>
        <dbReference type="EMBL" id="ACX53247.1"/>
    </source>
</evidence>
<keyword evidence="1" id="KW-0614">Plasmid</keyword>
<organism evidence="1 2">
    <name type="scientific">Ammonifex degensii (strain DSM 10501 / KC4)</name>
    <dbReference type="NCBI Taxonomy" id="429009"/>
    <lineage>
        <taxon>Bacteria</taxon>
        <taxon>Bacillati</taxon>
        <taxon>Bacillota</taxon>
        <taxon>Clostridia</taxon>
        <taxon>Thermoanaerobacterales</taxon>
        <taxon>Thermoanaerobacteraceae</taxon>
        <taxon>Ammonifex</taxon>
    </lineage>
</organism>
<gene>
    <name evidence="1" type="ORF">Adeg_2170</name>
</gene>
<evidence type="ECO:0000313" key="2">
    <source>
        <dbReference type="Proteomes" id="UP000002620"/>
    </source>
</evidence>
<dbReference type="KEGG" id="adg:Adeg_2170"/>
<sequence>MNWGSVKRFGYACWEGAKEVARGYDPRTWGTWDQKEAAINVAKDYALNKAARYHELVKAGAAVGKVGRFASKVIPGVGVVSLGIDVATFIRGAVRGWQAYGVNHR</sequence>
<dbReference type="EMBL" id="CP001786">
    <property type="protein sequence ID" value="ACX53247.1"/>
    <property type="molecule type" value="Genomic_DNA"/>
</dbReference>
<protein>
    <submittedName>
        <fullName evidence="1">Uncharacterized protein</fullName>
    </submittedName>
</protein>
<proteinExistence type="predicted"/>
<dbReference type="Proteomes" id="UP000002620">
    <property type="component" value="Plasmid pADEG01"/>
</dbReference>
<name>C9RDH6_AMMDK</name>
<accession>C9RDH6</accession>
<keyword evidence="2" id="KW-1185">Reference proteome</keyword>
<dbReference type="HOGENOM" id="CLU_2230814_0_0_9"/>